<evidence type="ECO:0000313" key="3">
    <source>
        <dbReference type="Proteomes" id="UP000696931"/>
    </source>
</evidence>
<dbReference type="EMBL" id="JACRIW010000015">
    <property type="protein sequence ID" value="MBI5168171.1"/>
    <property type="molecule type" value="Genomic_DNA"/>
</dbReference>
<proteinExistence type="predicted"/>
<evidence type="ECO:0000259" key="1">
    <source>
        <dbReference type="SMART" id="SM00871"/>
    </source>
</evidence>
<dbReference type="Pfam" id="PF06445">
    <property type="entry name" value="GyrI-like"/>
    <property type="match status" value="1"/>
</dbReference>
<feature type="domain" description="AraC effector-binding" evidence="1">
    <location>
        <begin position="3"/>
        <end position="153"/>
    </location>
</feature>
<comment type="caution">
    <text evidence="2">The sequence shown here is derived from an EMBL/GenBank/DDBJ whole genome shotgun (WGS) entry which is preliminary data.</text>
</comment>
<dbReference type="SUPFAM" id="SSF55136">
    <property type="entry name" value="Probable bacterial effector-binding domain"/>
    <property type="match status" value="1"/>
</dbReference>
<evidence type="ECO:0000313" key="2">
    <source>
        <dbReference type="EMBL" id="MBI5168171.1"/>
    </source>
</evidence>
<sequence length="154" mass="16862">MIDEPQILHTTAQPIAVVRLTVPRSEIREVMGPAIGEVRGVLAEQGVAPAGPWFTRHLRLDPDVFDLEVGVPVWSTFDESGRVVASMLPAVKLARTIYQGPYEGLAEAWSEFEEWIAAEGHECGAGLWECYVAGPESGPDPAAWRTELNRALVQ</sequence>
<dbReference type="InterPro" id="IPR011256">
    <property type="entry name" value="Reg_factor_effector_dom_sf"/>
</dbReference>
<dbReference type="AlphaFoldDB" id="A0A933SB29"/>
<organism evidence="2 3">
    <name type="scientific">Eiseniibacteriota bacterium</name>
    <dbReference type="NCBI Taxonomy" id="2212470"/>
    <lineage>
        <taxon>Bacteria</taxon>
        <taxon>Candidatus Eiseniibacteriota</taxon>
    </lineage>
</organism>
<dbReference type="Proteomes" id="UP000696931">
    <property type="component" value="Unassembled WGS sequence"/>
</dbReference>
<name>A0A933SB29_UNCEI</name>
<dbReference type="Gene3D" id="3.20.80.10">
    <property type="entry name" value="Regulatory factor, effector binding domain"/>
    <property type="match status" value="1"/>
</dbReference>
<accession>A0A933SB29</accession>
<dbReference type="SMART" id="SM00871">
    <property type="entry name" value="AraC_E_bind"/>
    <property type="match status" value="1"/>
</dbReference>
<protein>
    <submittedName>
        <fullName evidence="2">GyrI-like domain-containing protein</fullName>
    </submittedName>
</protein>
<dbReference type="InterPro" id="IPR029442">
    <property type="entry name" value="GyrI-like"/>
</dbReference>
<reference evidence="2" key="1">
    <citation type="submission" date="2020-07" db="EMBL/GenBank/DDBJ databases">
        <title>Huge and variable diversity of episymbiotic CPR bacteria and DPANN archaea in groundwater ecosystems.</title>
        <authorList>
            <person name="He C.Y."/>
            <person name="Keren R."/>
            <person name="Whittaker M."/>
            <person name="Farag I.F."/>
            <person name="Doudna J."/>
            <person name="Cate J.H.D."/>
            <person name="Banfield J.F."/>
        </authorList>
    </citation>
    <scope>NUCLEOTIDE SEQUENCE</scope>
    <source>
        <strain evidence="2">NC_groundwater_1813_Pr3_B-0.1um_71_17</strain>
    </source>
</reference>
<dbReference type="InterPro" id="IPR010499">
    <property type="entry name" value="AraC_E-bd"/>
</dbReference>
<gene>
    <name evidence="2" type="ORF">HZA61_01655</name>
</gene>